<reference evidence="1 2" key="1">
    <citation type="journal article" date="2018" name="Int. J. Syst. Evol. Microbiol.">
        <title>Pseudooceanicola lipolyticus sp. nov., a marine alphaproteobacterium, reclassification of Oceanicola flagellatus as Pseudooceanicola flagellatus comb. nov. and emended description of the genus Pseudooceanicola.</title>
        <authorList>
            <person name="Huang M.-M."/>
            <person name="Guo L.-L."/>
            <person name="Wu Y.-H."/>
            <person name="Lai Q.-L."/>
            <person name="Shao Z.-Z."/>
            <person name="Wang C.-S."/>
            <person name="Wu M."/>
            <person name="Xu X.-W."/>
        </authorList>
    </citation>
    <scope>NUCLEOTIDE SEQUENCE [LARGE SCALE GENOMIC DNA]</scope>
    <source>
        <strain evidence="1 2">Ar-45</strain>
    </source>
</reference>
<dbReference type="Pfam" id="PF05035">
    <property type="entry name" value="DGOK"/>
    <property type="match status" value="1"/>
</dbReference>
<dbReference type="Gene3D" id="3.30.420.310">
    <property type="entry name" value="2-keto-3-deoxy-galactonokinase, C-terminal domain"/>
    <property type="match status" value="1"/>
</dbReference>
<evidence type="ECO:0008006" key="3">
    <source>
        <dbReference type="Google" id="ProtNLM"/>
    </source>
</evidence>
<keyword evidence="2" id="KW-1185">Reference proteome</keyword>
<accession>A0ABX4MP19</accession>
<gene>
    <name evidence="1" type="ORF">CVM39_14005</name>
</gene>
<evidence type="ECO:0000313" key="2">
    <source>
        <dbReference type="Proteomes" id="UP000231702"/>
    </source>
</evidence>
<organism evidence="1 2">
    <name type="scientific">Pseudooceanicola antarcticus</name>
    <dbReference type="NCBI Taxonomy" id="1247613"/>
    <lineage>
        <taxon>Bacteria</taxon>
        <taxon>Pseudomonadati</taxon>
        <taxon>Pseudomonadota</taxon>
        <taxon>Alphaproteobacteria</taxon>
        <taxon>Rhodobacterales</taxon>
        <taxon>Paracoccaceae</taxon>
        <taxon>Pseudooceanicola</taxon>
    </lineage>
</organism>
<sequence length="239" mass="25308">MARVIDPAPRSALSRRMSWIGQEYGEARCWGPDGATPDRACAPEARMIVGAPNVPADTLPGDLLPAQMARAPDGLHLPPLEDLPAAQRLRLLGFQTLNADWDGLAVMPCAERTYWATLSAGELIHLRISATPCLARALGAAEAEPQGLDEAMARAEALPFELARAGNKAEVLGLLLGAEMAGSKSLWLGQQAVLIGHGAMAKAYLAALQGLYVPVTETAEDALLREGFRALAKKFVAPV</sequence>
<evidence type="ECO:0000313" key="1">
    <source>
        <dbReference type="EMBL" id="PJE27689.1"/>
    </source>
</evidence>
<dbReference type="Proteomes" id="UP000231702">
    <property type="component" value="Unassembled WGS sequence"/>
</dbReference>
<name>A0ABX4MP19_9RHOB</name>
<protein>
    <recommendedName>
        <fullName evidence="3">2-dehydro-3-deoxygalactonokinase</fullName>
    </recommendedName>
</protein>
<dbReference type="InterPro" id="IPR007729">
    <property type="entry name" value="DGOK"/>
</dbReference>
<dbReference type="InterPro" id="IPR042257">
    <property type="entry name" value="DGOK_C"/>
</dbReference>
<proteinExistence type="predicted"/>
<comment type="caution">
    <text evidence="1">The sequence shown here is derived from an EMBL/GenBank/DDBJ whole genome shotgun (WGS) entry which is preliminary data.</text>
</comment>
<dbReference type="EMBL" id="PGTD01000017">
    <property type="protein sequence ID" value="PJE27689.1"/>
    <property type="molecule type" value="Genomic_DNA"/>
</dbReference>